<dbReference type="EMBL" id="OZ034816">
    <property type="protein sequence ID" value="CAL1377747.1"/>
    <property type="molecule type" value="Genomic_DNA"/>
</dbReference>
<dbReference type="Gene3D" id="1.50.40.10">
    <property type="entry name" value="Mitochondrial carrier domain"/>
    <property type="match status" value="1"/>
</dbReference>
<keyword evidence="2" id="KW-0812">Transmembrane</keyword>
<keyword evidence="3" id="KW-0472">Membrane</keyword>
<dbReference type="Pfam" id="PF00153">
    <property type="entry name" value="Mito_carr"/>
    <property type="match status" value="1"/>
</dbReference>
<name>A0AAV2DW51_9ROSI</name>
<dbReference type="AlphaFoldDB" id="A0AAV2DW51"/>
<reference evidence="4 5" key="1">
    <citation type="submission" date="2024-04" db="EMBL/GenBank/DDBJ databases">
        <authorList>
            <person name="Fracassetti M."/>
        </authorList>
    </citation>
    <scope>NUCLEOTIDE SEQUENCE [LARGE SCALE GENOMIC DNA]</scope>
</reference>
<protein>
    <submittedName>
        <fullName evidence="4">Uncharacterized protein</fullName>
    </submittedName>
</protein>
<comment type="subcellular location">
    <subcellularLocation>
        <location evidence="1">Membrane</location>
        <topology evidence="1">Multi-pass membrane protein</topology>
    </subcellularLocation>
</comment>
<sequence length="99" mass="10995">MAPGILRIKNQRHESFVFPRLIESRTTKKATIPSHMKAMLGSLGGIMEACCLQAIDVIKTRLQLDRTRGGCAWGKKNGGRVLVSCREIENVVGWSWGNN</sequence>
<dbReference type="SUPFAM" id="SSF103506">
    <property type="entry name" value="Mitochondrial carrier"/>
    <property type="match status" value="1"/>
</dbReference>
<dbReference type="InterPro" id="IPR018108">
    <property type="entry name" value="MCP_transmembrane"/>
</dbReference>
<organism evidence="4 5">
    <name type="scientific">Linum trigynum</name>
    <dbReference type="NCBI Taxonomy" id="586398"/>
    <lineage>
        <taxon>Eukaryota</taxon>
        <taxon>Viridiplantae</taxon>
        <taxon>Streptophyta</taxon>
        <taxon>Embryophyta</taxon>
        <taxon>Tracheophyta</taxon>
        <taxon>Spermatophyta</taxon>
        <taxon>Magnoliopsida</taxon>
        <taxon>eudicotyledons</taxon>
        <taxon>Gunneridae</taxon>
        <taxon>Pentapetalae</taxon>
        <taxon>rosids</taxon>
        <taxon>fabids</taxon>
        <taxon>Malpighiales</taxon>
        <taxon>Linaceae</taxon>
        <taxon>Linum</taxon>
    </lineage>
</organism>
<evidence type="ECO:0000256" key="2">
    <source>
        <dbReference type="ARBA" id="ARBA00022692"/>
    </source>
</evidence>
<evidence type="ECO:0000256" key="1">
    <source>
        <dbReference type="ARBA" id="ARBA00004141"/>
    </source>
</evidence>
<dbReference type="GO" id="GO:0016020">
    <property type="term" value="C:membrane"/>
    <property type="evidence" value="ECO:0007669"/>
    <property type="project" value="UniProtKB-SubCell"/>
</dbReference>
<dbReference type="InterPro" id="IPR023395">
    <property type="entry name" value="MCP_dom_sf"/>
</dbReference>
<evidence type="ECO:0000313" key="4">
    <source>
        <dbReference type="EMBL" id="CAL1377747.1"/>
    </source>
</evidence>
<accession>A0AAV2DW51</accession>
<keyword evidence="5" id="KW-1185">Reference proteome</keyword>
<evidence type="ECO:0000256" key="3">
    <source>
        <dbReference type="ARBA" id="ARBA00023136"/>
    </source>
</evidence>
<evidence type="ECO:0000313" key="5">
    <source>
        <dbReference type="Proteomes" id="UP001497516"/>
    </source>
</evidence>
<gene>
    <name evidence="4" type="ORF">LTRI10_LOCUS19375</name>
</gene>
<dbReference type="Proteomes" id="UP001497516">
    <property type="component" value="Chromosome 3"/>
</dbReference>
<proteinExistence type="predicted"/>